<organism evidence="2 3">
    <name type="scientific">Actinacidiphila oryziradicis</name>
    <dbReference type="NCBI Taxonomy" id="2571141"/>
    <lineage>
        <taxon>Bacteria</taxon>
        <taxon>Bacillati</taxon>
        <taxon>Actinomycetota</taxon>
        <taxon>Actinomycetes</taxon>
        <taxon>Kitasatosporales</taxon>
        <taxon>Streptomycetaceae</taxon>
        <taxon>Actinacidiphila</taxon>
    </lineage>
</organism>
<reference evidence="2 3" key="1">
    <citation type="submission" date="2019-04" db="EMBL/GenBank/DDBJ databases">
        <title>Streptomyces oryziradicis sp. nov., a novel actinomycete isolated from rhizosphere soil of rice (Oryza sativa L.).</title>
        <authorList>
            <person name="Li C."/>
        </authorList>
    </citation>
    <scope>NUCLEOTIDE SEQUENCE [LARGE SCALE GENOMIC DNA]</scope>
    <source>
        <strain evidence="2 3">NEAU-C40</strain>
    </source>
</reference>
<dbReference type="EMBL" id="SUMC01000021">
    <property type="protein sequence ID" value="TKA09530.1"/>
    <property type="molecule type" value="Genomic_DNA"/>
</dbReference>
<comment type="caution">
    <text evidence="2">The sequence shown here is derived from an EMBL/GenBank/DDBJ whole genome shotgun (WGS) entry which is preliminary data.</text>
</comment>
<evidence type="ECO:0000313" key="2">
    <source>
        <dbReference type="EMBL" id="TKA09530.1"/>
    </source>
</evidence>
<gene>
    <name evidence="2" type="ORF">FCI23_22055</name>
</gene>
<accession>A0A4U0SII4</accession>
<protein>
    <submittedName>
        <fullName evidence="2">Uncharacterized protein</fullName>
    </submittedName>
</protein>
<dbReference type="Proteomes" id="UP000305778">
    <property type="component" value="Unassembled WGS sequence"/>
</dbReference>
<dbReference type="RefSeq" id="WP_136725659.1">
    <property type="nucleotide sequence ID" value="NZ_SUMC01000021.1"/>
</dbReference>
<evidence type="ECO:0000256" key="1">
    <source>
        <dbReference type="SAM" id="MobiDB-lite"/>
    </source>
</evidence>
<evidence type="ECO:0000313" key="3">
    <source>
        <dbReference type="Proteomes" id="UP000305778"/>
    </source>
</evidence>
<keyword evidence="3" id="KW-1185">Reference proteome</keyword>
<dbReference type="AlphaFoldDB" id="A0A4U0SII4"/>
<feature type="region of interest" description="Disordered" evidence="1">
    <location>
        <begin position="1"/>
        <end position="26"/>
    </location>
</feature>
<feature type="region of interest" description="Disordered" evidence="1">
    <location>
        <begin position="48"/>
        <end position="86"/>
    </location>
</feature>
<sequence length="86" mass="8639">MTTPSPHRLAHAPAADTPHGGGGRSWKAVGRQAVLLRLSAPHVPTAEAVSGALAPSGLTGTPRELEFDATGRSGPYRGATGQGSTT</sequence>
<proteinExistence type="predicted"/>
<name>A0A4U0SII4_9ACTN</name>